<sequence length="379" mass="43462">MPPPEVIEVCSGSEGEDDIQILEARPITDSRRQRSPTRDTRHSRRLVRSSDDVEIVEERQVEPALHEEIYLPDGPHALPNTRRPNRENASFDRRRSTRRRQQMRDRRERERQELEREAQELLLDEEIHRGHQPFWVGIRQPLWRGSFDGAQQALNRVWVGRQPNRHQAERQGLTFEMLNDHFNHLLYGQQNADAGDAIPPDVMAAIQASEERVINKKIEVNYEATKKVQSDIQDRINNIKEPYTCAISEDEEYACVLCGVTLGGGIPSDFAPPKLTKPLAALQEKNDVQAPYEAMKLVTDVDRDLSKRIFSARCGHTYCGRCVKNISNVKGSMKEVRKKGIKRTDNVIDNPFVYAPLKCVGGDCQQRLGGRTAFFELFL</sequence>
<gene>
    <name evidence="2" type="ORF">BON22_1184</name>
</gene>
<name>A0A1V2LA87_CYBFA</name>
<feature type="region of interest" description="Disordered" evidence="1">
    <location>
        <begin position="1"/>
        <end position="51"/>
    </location>
</feature>
<proteinExistence type="predicted"/>
<evidence type="ECO:0000256" key="1">
    <source>
        <dbReference type="SAM" id="MobiDB-lite"/>
    </source>
</evidence>
<dbReference type="Proteomes" id="UP000189513">
    <property type="component" value="Unassembled WGS sequence"/>
</dbReference>
<dbReference type="STRING" id="36022.A0A1V2LA87"/>
<dbReference type="EMBL" id="MPUK01000002">
    <property type="protein sequence ID" value="ONH68808.1"/>
    <property type="molecule type" value="Genomic_DNA"/>
</dbReference>
<feature type="compositionally biased region" description="Basic and acidic residues" evidence="1">
    <location>
        <begin position="102"/>
        <end position="111"/>
    </location>
</feature>
<dbReference type="PANTHER" id="PTHR28042:SF1">
    <property type="entry name" value="E3 UBIQUITIN-PROTEIN LIGASE COMPLEX SLX5-SLX8 SUBUNIT SLX5"/>
    <property type="match status" value="1"/>
</dbReference>
<evidence type="ECO:0000313" key="2">
    <source>
        <dbReference type="EMBL" id="ONH68808.1"/>
    </source>
</evidence>
<dbReference type="GO" id="GO:0033768">
    <property type="term" value="C:SUMO-targeted ubiquitin ligase complex"/>
    <property type="evidence" value="ECO:0007669"/>
    <property type="project" value="TreeGrafter"/>
</dbReference>
<reference evidence="3" key="1">
    <citation type="journal article" date="2017" name="Genome Announc.">
        <title>Genome sequences of Cyberlindnera fabianii 65, Pichia kudriavzevii 129, and Saccharomyces cerevisiae 131 isolated from fermented masau fruits in Zimbabwe.</title>
        <authorList>
            <person name="van Rijswijck I.M.H."/>
            <person name="Derks M.F.L."/>
            <person name="Abee T."/>
            <person name="de Ridder D."/>
            <person name="Smid E.J."/>
        </authorList>
    </citation>
    <scope>NUCLEOTIDE SEQUENCE [LARGE SCALE GENOMIC DNA]</scope>
    <source>
        <strain evidence="3">65</strain>
    </source>
</reference>
<dbReference type="VEuPathDB" id="FungiDB:BON22_1184"/>
<evidence type="ECO:0000313" key="3">
    <source>
        <dbReference type="Proteomes" id="UP000189513"/>
    </source>
</evidence>
<feature type="compositionally biased region" description="Basic and acidic residues" evidence="1">
    <location>
        <begin position="26"/>
        <end position="40"/>
    </location>
</feature>
<dbReference type="AlphaFoldDB" id="A0A1V2LA87"/>
<keyword evidence="3" id="KW-1185">Reference proteome</keyword>
<dbReference type="PANTHER" id="PTHR28042">
    <property type="entry name" value="E3 UBIQUITIN-PROTEIN LIGASE COMPLEX SLX5-SLX8 SUBUNIT SLX5"/>
    <property type="match status" value="1"/>
</dbReference>
<dbReference type="InterPro" id="IPR038886">
    <property type="entry name" value="E3_SLX5/Rfp1"/>
</dbReference>
<comment type="caution">
    <text evidence="2">The sequence shown here is derived from an EMBL/GenBank/DDBJ whole genome shotgun (WGS) entry which is preliminary data.</text>
</comment>
<evidence type="ECO:0008006" key="4">
    <source>
        <dbReference type="Google" id="ProtNLM"/>
    </source>
</evidence>
<feature type="region of interest" description="Disordered" evidence="1">
    <location>
        <begin position="66"/>
        <end position="111"/>
    </location>
</feature>
<feature type="compositionally biased region" description="Basic and acidic residues" evidence="1">
    <location>
        <begin position="84"/>
        <end position="94"/>
    </location>
</feature>
<organism evidence="2 3">
    <name type="scientific">Cyberlindnera fabianii</name>
    <name type="common">Yeast</name>
    <name type="synonym">Hansenula fabianii</name>
    <dbReference type="NCBI Taxonomy" id="36022"/>
    <lineage>
        <taxon>Eukaryota</taxon>
        <taxon>Fungi</taxon>
        <taxon>Dikarya</taxon>
        <taxon>Ascomycota</taxon>
        <taxon>Saccharomycotina</taxon>
        <taxon>Saccharomycetes</taxon>
        <taxon>Phaffomycetales</taxon>
        <taxon>Phaffomycetaceae</taxon>
        <taxon>Cyberlindnera</taxon>
    </lineage>
</organism>
<accession>A0A1V2LA87</accession>
<protein>
    <recommendedName>
        <fullName evidence="4">E3 ubiquitin-protein ligase complex SLX5-SLX8 subunit SLX5</fullName>
    </recommendedName>
</protein>
<dbReference type="GO" id="GO:0004842">
    <property type="term" value="F:ubiquitin-protein transferase activity"/>
    <property type="evidence" value="ECO:0007669"/>
    <property type="project" value="TreeGrafter"/>
</dbReference>